<reference evidence="1" key="2">
    <citation type="submission" date="2022-10" db="EMBL/GenBank/DDBJ databases">
        <authorList>
            <person name="Ngo T.-E."/>
        </authorList>
    </citation>
    <scope>NUCLEOTIDE SEQUENCE</scope>
    <source>
        <strain evidence="1">JHB</strain>
    </source>
</reference>
<evidence type="ECO:0000313" key="1">
    <source>
        <dbReference type="EMBL" id="WAN70123.1"/>
    </source>
</evidence>
<dbReference type="Proteomes" id="UP000176944">
    <property type="component" value="Chromosome"/>
</dbReference>
<dbReference type="EMBL" id="CP017708">
    <property type="protein sequence ID" value="WAN70123.1"/>
    <property type="molecule type" value="Genomic_DNA"/>
</dbReference>
<evidence type="ECO:0008006" key="2">
    <source>
        <dbReference type="Google" id="ProtNLM"/>
    </source>
</evidence>
<accession>A0A9Q9SUY5</accession>
<dbReference type="AlphaFoldDB" id="A0A9Q9SUY5"/>
<gene>
    <name evidence="1" type="ORF">BJP36_39410</name>
</gene>
<proteinExistence type="predicted"/>
<organism evidence="1">
    <name type="scientific">Moorena producens (strain JHB)</name>
    <dbReference type="NCBI Taxonomy" id="1454205"/>
    <lineage>
        <taxon>Bacteria</taxon>
        <taxon>Bacillati</taxon>
        <taxon>Cyanobacteriota</taxon>
        <taxon>Cyanophyceae</taxon>
        <taxon>Coleofasciculales</taxon>
        <taxon>Coleofasciculaceae</taxon>
        <taxon>Moorena</taxon>
    </lineage>
</organism>
<name>A0A9Q9SUY5_MOOP1</name>
<reference evidence="1" key="1">
    <citation type="journal article" date="2017" name="Proc. Natl. Acad. Sci. U.S.A.">
        <title>Comparative genomics uncovers the prolific and distinctive metabolic potential of the cyanobacterial genus Moorea.</title>
        <authorList>
            <person name="Leao T."/>
            <person name="Castelao G."/>
            <person name="Korobeynikov A."/>
            <person name="Monroe E.A."/>
            <person name="Podell S."/>
            <person name="Glukhov E."/>
            <person name="Allen E.E."/>
            <person name="Gerwick W.H."/>
            <person name="Gerwick L."/>
        </authorList>
    </citation>
    <scope>NUCLEOTIDE SEQUENCE</scope>
    <source>
        <strain evidence="1">JHB</strain>
    </source>
</reference>
<sequence length="99" mass="11241">MPQGFCKGLYRKSKQINEHIAQVVSKAVIDFGIAHQVSVIVFEDLSNWKAKGGKHGSLQKQRFHQWCKDRIVELAIQKFSELGGNVVKVNAKYKACLWV</sequence>
<protein>
    <recommendedName>
        <fullName evidence="2">Transposase</fullName>
    </recommendedName>
</protein>